<keyword evidence="1" id="KW-0521">NADP</keyword>
<evidence type="ECO:0000313" key="5">
    <source>
        <dbReference type="EMBL" id="CAI9109983.1"/>
    </source>
</evidence>
<sequence length="352" mass="39158">MACGEAELGCLTPEPAMGVVKYGQKGNCVGNVFDCNLLYSRERKVVCVTSGNSCFGAHLAKKLLTRGYLVRVTVQNSANFEDLKEYLREEEMAQLESVVVAEMGDVESLCKAFRGCHAIFHTSTFIDPRGISGYTERMAFLETEGARNVVEACGRAAYVKRCIFTSSLLATLWAGNGITEQVIIDESCWSSEEFCRENKLWLALGKTRAEKVAWMKSRELRVNLVTLCPGLSMAPSFPDAHVETAIPYLKGGQIMLQRGVLATEDVKRVAEAHVAVYEDMDYGACGRYICYEKVITRVEDAVQLESRLKMHGFFTWPQTEEIPVNVSNGKITKLLCRASPRNSCKEFCKSSK</sequence>
<dbReference type="Gene3D" id="3.40.50.720">
    <property type="entry name" value="NAD(P)-binding Rossmann-like Domain"/>
    <property type="match status" value="1"/>
</dbReference>
<reference evidence="5" key="1">
    <citation type="submission" date="2023-03" db="EMBL/GenBank/DDBJ databases">
        <authorList>
            <person name="Julca I."/>
        </authorList>
    </citation>
    <scope>NUCLEOTIDE SEQUENCE</scope>
</reference>
<gene>
    <name evidence="5" type="ORF">OLC1_LOCUS17747</name>
</gene>
<dbReference type="GO" id="GO:0006694">
    <property type="term" value="P:steroid biosynthetic process"/>
    <property type="evidence" value="ECO:0007669"/>
    <property type="project" value="InterPro"/>
</dbReference>
<evidence type="ECO:0000259" key="4">
    <source>
        <dbReference type="Pfam" id="PF01073"/>
    </source>
</evidence>
<keyword evidence="6" id="KW-1185">Reference proteome</keyword>
<accession>A0AAV1DT97</accession>
<dbReference type="EMBL" id="OX459123">
    <property type="protein sequence ID" value="CAI9109983.1"/>
    <property type="molecule type" value="Genomic_DNA"/>
</dbReference>
<keyword evidence="2 3" id="KW-0560">Oxidoreductase</keyword>
<organism evidence="5 6">
    <name type="scientific">Oldenlandia corymbosa var. corymbosa</name>
    <dbReference type="NCBI Taxonomy" id="529605"/>
    <lineage>
        <taxon>Eukaryota</taxon>
        <taxon>Viridiplantae</taxon>
        <taxon>Streptophyta</taxon>
        <taxon>Embryophyta</taxon>
        <taxon>Tracheophyta</taxon>
        <taxon>Spermatophyta</taxon>
        <taxon>Magnoliopsida</taxon>
        <taxon>eudicotyledons</taxon>
        <taxon>Gunneridae</taxon>
        <taxon>Pentapetalae</taxon>
        <taxon>asterids</taxon>
        <taxon>lamiids</taxon>
        <taxon>Gentianales</taxon>
        <taxon>Rubiaceae</taxon>
        <taxon>Rubioideae</taxon>
        <taxon>Spermacoceae</taxon>
        <taxon>Hedyotis-Oldenlandia complex</taxon>
        <taxon>Oldenlandia</taxon>
    </lineage>
</organism>
<comment type="similarity">
    <text evidence="3">Belongs to the 3-beta-HSD family.</text>
</comment>
<protein>
    <submittedName>
        <fullName evidence="5">OLC1v1009932C1</fullName>
    </submittedName>
</protein>
<dbReference type="Proteomes" id="UP001161247">
    <property type="component" value="Chromosome 6"/>
</dbReference>
<evidence type="ECO:0000313" key="6">
    <source>
        <dbReference type="Proteomes" id="UP001161247"/>
    </source>
</evidence>
<dbReference type="InterPro" id="IPR036291">
    <property type="entry name" value="NAD(P)-bd_dom_sf"/>
</dbReference>
<evidence type="ECO:0000256" key="3">
    <source>
        <dbReference type="RuleBase" id="RU004475"/>
    </source>
</evidence>
<dbReference type="PANTHER" id="PTHR10366">
    <property type="entry name" value="NAD DEPENDENT EPIMERASE/DEHYDRATASE"/>
    <property type="match status" value="1"/>
</dbReference>
<evidence type="ECO:0000256" key="2">
    <source>
        <dbReference type="ARBA" id="ARBA00023002"/>
    </source>
</evidence>
<dbReference type="InterPro" id="IPR050425">
    <property type="entry name" value="NAD(P)_dehydrat-like"/>
</dbReference>
<dbReference type="SUPFAM" id="SSF51735">
    <property type="entry name" value="NAD(P)-binding Rossmann-fold domains"/>
    <property type="match status" value="1"/>
</dbReference>
<dbReference type="AlphaFoldDB" id="A0AAV1DT97"/>
<dbReference type="PANTHER" id="PTHR10366:SF589">
    <property type="entry name" value="CINNAMOYL-COA REDUCTASE-LIKE SNL6"/>
    <property type="match status" value="1"/>
</dbReference>
<proteinExistence type="inferred from homology"/>
<feature type="domain" description="3-beta hydroxysteroid dehydrogenase/isomerase" evidence="4">
    <location>
        <begin position="48"/>
        <end position="170"/>
    </location>
</feature>
<name>A0AAV1DT97_OLDCO</name>
<evidence type="ECO:0000256" key="1">
    <source>
        <dbReference type="ARBA" id="ARBA00022857"/>
    </source>
</evidence>
<dbReference type="Pfam" id="PF01073">
    <property type="entry name" value="3Beta_HSD"/>
    <property type="match status" value="1"/>
</dbReference>
<dbReference type="GO" id="GO:0016616">
    <property type="term" value="F:oxidoreductase activity, acting on the CH-OH group of donors, NAD or NADP as acceptor"/>
    <property type="evidence" value="ECO:0007669"/>
    <property type="project" value="InterPro"/>
</dbReference>
<dbReference type="InterPro" id="IPR002225">
    <property type="entry name" value="3Beta_OHSteriod_DH/Estase"/>
</dbReference>